<gene>
    <name evidence="1" type="ORF">GCM10008936_14360</name>
</gene>
<organism evidence="1 2">
    <name type="scientific">Alkalibacterium indicireducens</name>
    <dbReference type="NCBI Taxonomy" id="398758"/>
    <lineage>
        <taxon>Bacteria</taxon>
        <taxon>Bacillati</taxon>
        <taxon>Bacillota</taxon>
        <taxon>Bacilli</taxon>
        <taxon>Lactobacillales</taxon>
        <taxon>Carnobacteriaceae</taxon>
        <taxon>Alkalibacterium</taxon>
    </lineage>
</organism>
<dbReference type="Proteomes" id="UP001410648">
    <property type="component" value="Unassembled WGS sequence"/>
</dbReference>
<sequence length="44" mass="4489">MGLKHALLVLAAPVLLLTACDDEGDVENGTTEVGVTDGTFEDGT</sequence>
<reference evidence="1 2" key="1">
    <citation type="journal article" date="2019" name="Int. J. Syst. Evol. Microbiol.">
        <title>The Global Catalogue of Microorganisms (GCM) 10K type strain sequencing project: providing services to taxonomists for standard genome sequencing and annotation.</title>
        <authorList>
            <consortium name="The Broad Institute Genomics Platform"/>
            <consortium name="The Broad Institute Genome Sequencing Center for Infectious Disease"/>
            <person name="Wu L."/>
            <person name="Ma J."/>
        </authorList>
    </citation>
    <scope>NUCLEOTIDE SEQUENCE [LARGE SCALE GENOMIC DNA]</scope>
    <source>
        <strain evidence="1 2">JCM 14232</strain>
    </source>
</reference>
<keyword evidence="2" id="KW-1185">Reference proteome</keyword>
<evidence type="ECO:0000313" key="1">
    <source>
        <dbReference type="EMBL" id="GAA0486691.1"/>
    </source>
</evidence>
<accession>A0ABN1AYR1</accession>
<dbReference type="PROSITE" id="PS51257">
    <property type="entry name" value="PROKAR_LIPOPROTEIN"/>
    <property type="match status" value="1"/>
</dbReference>
<proteinExistence type="predicted"/>
<protein>
    <submittedName>
        <fullName evidence="1">Uncharacterized protein</fullName>
    </submittedName>
</protein>
<evidence type="ECO:0000313" key="2">
    <source>
        <dbReference type="Proteomes" id="UP001410648"/>
    </source>
</evidence>
<name>A0ABN1AYR1_9LACT</name>
<comment type="caution">
    <text evidence="1">The sequence shown here is derived from an EMBL/GenBank/DDBJ whole genome shotgun (WGS) entry which is preliminary data.</text>
</comment>
<dbReference type="RefSeq" id="WP_346024856.1">
    <property type="nucleotide sequence ID" value="NZ_BAAADA010000117.1"/>
</dbReference>
<dbReference type="EMBL" id="BAAADA010000117">
    <property type="protein sequence ID" value="GAA0486691.1"/>
    <property type="molecule type" value="Genomic_DNA"/>
</dbReference>